<name>A0A8H6ZJH8_PLEOS</name>
<keyword evidence="8" id="KW-1185">Reference proteome</keyword>
<evidence type="ECO:0000256" key="2">
    <source>
        <dbReference type="ARBA" id="ARBA00010446"/>
    </source>
</evidence>
<evidence type="ECO:0000313" key="7">
    <source>
        <dbReference type="EMBL" id="KAF7416449.1"/>
    </source>
</evidence>
<dbReference type="GO" id="GO:0009277">
    <property type="term" value="C:fungal-type cell wall"/>
    <property type="evidence" value="ECO:0007669"/>
    <property type="project" value="InterPro"/>
</dbReference>
<keyword evidence="6" id="KW-0732">Signal</keyword>
<comment type="caution">
    <text evidence="7">The sequence shown here is derived from an EMBL/GenBank/DDBJ whole genome shotgun (WGS) entry which is preliminary data.</text>
</comment>
<keyword evidence="5 6" id="KW-1015">Disulfide bond</keyword>
<proteinExistence type="inferred from homology"/>
<comment type="similarity">
    <text evidence="2 6">Belongs to the fungal hydrophobin family.</text>
</comment>
<dbReference type="VEuPathDB" id="FungiDB:PC9H_002715"/>
<dbReference type="EMBL" id="JACETU010000011">
    <property type="protein sequence ID" value="KAF7416449.1"/>
    <property type="molecule type" value="Genomic_DNA"/>
</dbReference>
<dbReference type="SMART" id="SM00075">
    <property type="entry name" value="HYDRO"/>
    <property type="match status" value="1"/>
</dbReference>
<feature type="chain" id="PRO_5034852503" description="Hydrophobin" evidence="6">
    <location>
        <begin position="25"/>
        <end position="123"/>
    </location>
</feature>
<dbReference type="Proteomes" id="UP000623687">
    <property type="component" value="Unassembled WGS sequence"/>
</dbReference>
<sequence>MFFFNTKPIVFLVVLSVVATFAAATPAMLARGGGSSCAPSTSLKCCDHVGTFSEVSPYINPLELVGVIAALLGLVGELFTSVTLALTCSGIDIGGSCNSQTVCCENVVFNGLVNVGCTAIDIL</sequence>
<comment type="subcellular location">
    <subcellularLocation>
        <location evidence="1 6">Secreted</location>
        <location evidence="1 6">Cell wall</location>
    </subcellularLocation>
</comment>
<dbReference type="InterPro" id="IPR001338">
    <property type="entry name" value="Class_I_Hydrophobin"/>
</dbReference>
<evidence type="ECO:0000256" key="6">
    <source>
        <dbReference type="RuleBase" id="RU365009"/>
    </source>
</evidence>
<protein>
    <recommendedName>
        <fullName evidence="6">Hydrophobin</fullName>
    </recommendedName>
</protein>
<dbReference type="AlphaFoldDB" id="A0A8H6ZJH8"/>
<keyword evidence="4 6" id="KW-0964">Secreted</keyword>
<gene>
    <name evidence="7" type="ORF">PC9H_002715</name>
</gene>
<dbReference type="GO" id="GO:0005199">
    <property type="term" value="F:structural constituent of cell wall"/>
    <property type="evidence" value="ECO:0007669"/>
    <property type="project" value="InterPro"/>
</dbReference>
<evidence type="ECO:0000256" key="3">
    <source>
        <dbReference type="ARBA" id="ARBA00022512"/>
    </source>
</evidence>
<evidence type="ECO:0000256" key="4">
    <source>
        <dbReference type="ARBA" id="ARBA00022525"/>
    </source>
</evidence>
<dbReference type="Pfam" id="PF01185">
    <property type="entry name" value="Hydrophobin"/>
    <property type="match status" value="1"/>
</dbReference>
<dbReference type="GeneID" id="59372556"/>
<dbReference type="RefSeq" id="XP_036625996.1">
    <property type="nucleotide sequence ID" value="XM_036772350.1"/>
</dbReference>
<reference evidence="7" key="1">
    <citation type="submission" date="2019-07" db="EMBL/GenBank/DDBJ databases">
        <authorList>
            <person name="Palmer J.M."/>
        </authorList>
    </citation>
    <scope>NUCLEOTIDE SEQUENCE</scope>
    <source>
        <strain evidence="7">PC9</strain>
    </source>
</reference>
<accession>A0A8H6ZJH8</accession>
<evidence type="ECO:0000313" key="8">
    <source>
        <dbReference type="Proteomes" id="UP000623687"/>
    </source>
</evidence>
<feature type="signal peptide" evidence="6">
    <location>
        <begin position="1"/>
        <end position="24"/>
    </location>
</feature>
<evidence type="ECO:0000256" key="5">
    <source>
        <dbReference type="ARBA" id="ARBA00023157"/>
    </source>
</evidence>
<dbReference type="OrthoDB" id="4225815at2759"/>
<organism evidence="7 8">
    <name type="scientific">Pleurotus ostreatus</name>
    <name type="common">Oyster mushroom</name>
    <name type="synonym">White-rot fungus</name>
    <dbReference type="NCBI Taxonomy" id="5322"/>
    <lineage>
        <taxon>Eukaryota</taxon>
        <taxon>Fungi</taxon>
        <taxon>Dikarya</taxon>
        <taxon>Basidiomycota</taxon>
        <taxon>Agaricomycotina</taxon>
        <taxon>Agaricomycetes</taxon>
        <taxon>Agaricomycetidae</taxon>
        <taxon>Agaricales</taxon>
        <taxon>Pleurotineae</taxon>
        <taxon>Pleurotaceae</taxon>
        <taxon>Pleurotus</taxon>
    </lineage>
</organism>
<evidence type="ECO:0000256" key="1">
    <source>
        <dbReference type="ARBA" id="ARBA00004191"/>
    </source>
</evidence>
<keyword evidence="3 6" id="KW-0134">Cell wall</keyword>
<dbReference type="CDD" id="cd23507">
    <property type="entry name" value="hydrophobin_I"/>
    <property type="match status" value="1"/>
</dbReference>